<feature type="domain" description="Biotin carboxylation" evidence="10">
    <location>
        <begin position="1"/>
        <end position="444"/>
    </location>
</feature>
<dbReference type="PROSITE" id="PS50968">
    <property type="entry name" value="BIOTINYL_LIPOYL"/>
    <property type="match status" value="1"/>
</dbReference>
<proteinExistence type="predicted"/>
<evidence type="ECO:0000256" key="6">
    <source>
        <dbReference type="ARBA" id="ARBA00023267"/>
    </source>
</evidence>
<dbReference type="InterPro" id="IPR011761">
    <property type="entry name" value="ATP-grasp"/>
</dbReference>
<dbReference type="Pfam" id="PF02682">
    <property type="entry name" value="CT_C_D"/>
    <property type="match status" value="1"/>
</dbReference>
<dbReference type="PROSITE" id="PS50979">
    <property type="entry name" value="BC"/>
    <property type="match status" value="1"/>
</dbReference>
<dbReference type="CDD" id="cd06850">
    <property type="entry name" value="biotinyl_domain"/>
    <property type="match status" value="1"/>
</dbReference>
<dbReference type="STRING" id="1195236.CTER_4952"/>
<dbReference type="eggNOG" id="COG1984">
    <property type="taxonomic scope" value="Bacteria"/>
</dbReference>
<evidence type="ECO:0000256" key="2">
    <source>
        <dbReference type="ARBA" id="ARBA00022598"/>
    </source>
</evidence>
<dbReference type="FunFam" id="3.40.50.20:FF:000010">
    <property type="entry name" value="Propionyl-CoA carboxylase subunit alpha"/>
    <property type="match status" value="1"/>
</dbReference>
<dbReference type="eggNOG" id="COG2049">
    <property type="taxonomic scope" value="Bacteria"/>
</dbReference>
<dbReference type="InterPro" id="IPR011764">
    <property type="entry name" value="Biotin_carboxylation_dom"/>
</dbReference>
<dbReference type="GO" id="GO:0004847">
    <property type="term" value="F:urea carboxylase activity"/>
    <property type="evidence" value="ECO:0007669"/>
    <property type="project" value="UniProtKB-EC"/>
</dbReference>
<dbReference type="Pfam" id="PF00364">
    <property type="entry name" value="Biotin_lipoyl"/>
    <property type="match status" value="1"/>
</dbReference>
<dbReference type="NCBIfam" id="TIGR00724">
    <property type="entry name" value="urea_amlyse_rel"/>
    <property type="match status" value="1"/>
</dbReference>
<dbReference type="InterPro" id="IPR011054">
    <property type="entry name" value="Rudment_hybrid_motif"/>
</dbReference>
<name>S0FHK8_RUMCE</name>
<dbReference type="InterPro" id="IPR014084">
    <property type="entry name" value="Urea_COase"/>
</dbReference>
<dbReference type="SUPFAM" id="SSF160467">
    <property type="entry name" value="PH0987 N-terminal domain-like"/>
    <property type="match status" value="1"/>
</dbReference>
<dbReference type="InterPro" id="IPR005479">
    <property type="entry name" value="CPAse_ATP-bd"/>
</dbReference>
<dbReference type="SMART" id="SM00878">
    <property type="entry name" value="Biotin_carb_C"/>
    <property type="match status" value="1"/>
</dbReference>
<dbReference type="InterPro" id="IPR016185">
    <property type="entry name" value="PreATP-grasp_dom_sf"/>
</dbReference>
<dbReference type="RefSeq" id="WP_004630393.1">
    <property type="nucleotide sequence ID" value="NZ_AORV01000066.1"/>
</dbReference>
<dbReference type="Proteomes" id="UP000014155">
    <property type="component" value="Unassembled WGS sequence"/>
</dbReference>
<dbReference type="SUPFAM" id="SSF52440">
    <property type="entry name" value="PreATP-grasp domain"/>
    <property type="match status" value="1"/>
</dbReference>
<keyword evidence="2 11" id="KW-0436">Ligase</keyword>
<dbReference type="InterPro" id="IPR029000">
    <property type="entry name" value="Cyclophilin-like_dom_sf"/>
</dbReference>
<evidence type="ECO:0000256" key="5">
    <source>
        <dbReference type="ARBA" id="ARBA00022840"/>
    </source>
</evidence>
<dbReference type="EMBL" id="AORV01000066">
    <property type="protein sequence ID" value="EMS69381.1"/>
    <property type="molecule type" value="Genomic_DNA"/>
</dbReference>
<evidence type="ECO:0000256" key="1">
    <source>
        <dbReference type="ARBA" id="ARBA00001953"/>
    </source>
</evidence>
<dbReference type="AlphaFoldDB" id="S0FHK8"/>
<dbReference type="SUPFAM" id="SSF50891">
    <property type="entry name" value="Cyclophilin-like"/>
    <property type="match status" value="2"/>
</dbReference>
<sequence length="1197" mass="133148">MFRKVLIANRGAIAVRIEKTLKRMNIKSVAVYSKADQDSLHADRADEAINIGDGSVKENYLNADLLIKIAKETKAEAIHPGYGFLSENSDFARKCAENGIVFIGPTPEQMEIFGLKHSAREIALKAGVPMLEGTGLLKDVEEAAAVGKELGYPVILKSTAGGGGIGMRVCDDEKALRAAYDSCRYLAENNFKNDGLFLEKYLKKARHIEVQIFGNEYGEVVALAERDCSVQRRNQKVIEECPAPGISEETRKLMMEAARNLALEVGYRSAGTVEFLYDTESSKFYFLEVNTRLQVEHGVTEEVLGIDLVEWMIKEAAGKLKNLASLFGKPSGHSIQARIYAEDALRNFAPSGGKIDKVFFSELSRVETWIQDNTVVSPFYDPLLAKIIVGADNRKDAIEKLNSVINETGIYGVTTGLDYIKEVINTETYSSGDLYTHMLDQFNYREQKLEVLEGGIQTTVQDYPARLGYWDIGVPPSGPMDNFAFRIGNRILGNKADASGIEFTLKGGKYKFRDFAVICLTGANMNPRLDGNPISMYEPVKVEAGQILELGEAVNGMRSYLLVKGGFNVPKIMGSAATFTLGGFGGHSGRTLRTGDLIHINKAGNDKCHSFDKETLPQYGEVWEIGVIPGPHCTGEFLKLEYLEQLTSAEWKVHFNSDRTGVRLLGPTPLWKREDGGEAGLHPSNIHDTAYAVGTIDLTGDMPIILGPDGPSLGGFVCPCTIPSAELWKTGQLRPGNTVRFRLISLETAESLRNSQEVFLEGITAGKRSSLPVLKHESGLDNTYPVLVNLRDNRQDALVIRCAGDEYMLVEYGEMEIELRLRIRVHALMELIKADSGIPLTDVTPGIRSLQIHIDSRKMSVRKLADKVVELDSRIKNLDSFKVKSRIIRMPLSWNDASAQLAVERYYQNVRPNAPWCPSNIEFIRRINGLESTEKVREILYSATYIVMGLGDVYLGAPVCIPLDPRQRLVTTKYNPARTWTPENAVGIGGAYMGIYGMEGPGGYQLVGRTIQTWNPVRSTKNFEKGKPWLLNFFDQIRFYPVTSEELLKIREDFLRGRYEVQVEETEFDYGEYLKYLKSIETETRVFKKQQISAFNAEKIMWKENGLDEFVSSHGETEAKAIDIPEGATAVNSNMPASVWKILVKPGDKVEKGDVLIVEESMKMEFEQVTPCDGVVLNIYVKETEEVVGGQLLVTIG</sequence>
<dbReference type="Pfam" id="PF02785">
    <property type="entry name" value="Biotin_carb_C"/>
    <property type="match status" value="1"/>
</dbReference>
<dbReference type="Gene3D" id="3.30.470.20">
    <property type="entry name" value="ATP-grasp fold, B domain"/>
    <property type="match status" value="1"/>
</dbReference>
<feature type="domain" description="Lipoyl-binding" evidence="8">
    <location>
        <begin position="1119"/>
        <end position="1197"/>
    </location>
</feature>
<dbReference type="InterPro" id="IPR005482">
    <property type="entry name" value="Biotin_COase_C"/>
</dbReference>
<dbReference type="PROSITE" id="PS00867">
    <property type="entry name" value="CPSASE_2"/>
    <property type="match status" value="1"/>
</dbReference>
<keyword evidence="3 7" id="KW-0547">Nucleotide-binding</keyword>
<dbReference type="InterPro" id="IPR003833">
    <property type="entry name" value="CT_C_D"/>
</dbReference>
<keyword evidence="4" id="KW-0378">Hydrolase</keyword>
<accession>S0FHK8</accession>
<dbReference type="SUPFAM" id="SSF56059">
    <property type="entry name" value="Glutathione synthetase ATP-binding domain-like"/>
    <property type="match status" value="1"/>
</dbReference>
<keyword evidence="6" id="KW-0092">Biotin</keyword>
<dbReference type="InterPro" id="IPR005481">
    <property type="entry name" value="BC-like_N"/>
</dbReference>
<keyword evidence="5 7" id="KW-0067">ATP-binding</keyword>
<dbReference type="InterPro" id="IPR050856">
    <property type="entry name" value="Biotin_carboxylase_complex"/>
</dbReference>
<dbReference type="EC" id="6.3.4.6" evidence="11"/>
<evidence type="ECO:0000259" key="8">
    <source>
        <dbReference type="PROSITE" id="PS50968"/>
    </source>
</evidence>
<dbReference type="PROSITE" id="PS00866">
    <property type="entry name" value="CPSASE_1"/>
    <property type="match status" value="1"/>
</dbReference>
<reference evidence="11 12" key="1">
    <citation type="journal article" date="2013" name="Genome Announc.">
        <title>Draft Genome Sequence of the Cellulolytic, Mesophilic, Anaerobic Bacterium Clostridium termitidis Strain CT1112 (DSM 5398).</title>
        <authorList>
            <person name="Lal S."/>
            <person name="Ramachandran U."/>
            <person name="Zhang X."/>
            <person name="Munir R."/>
            <person name="Sparling R."/>
            <person name="Levin D.B."/>
        </authorList>
    </citation>
    <scope>NUCLEOTIDE SEQUENCE [LARGE SCALE GENOMIC DNA]</scope>
    <source>
        <strain evidence="11 12">CT1112</strain>
    </source>
</reference>
<dbReference type="Pfam" id="PF02786">
    <property type="entry name" value="CPSase_L_D2"/>
    <property type="match status" value="1"/>
</dbReference>
<dbReference type="NCBIfam" id="TIGR02712">
    <property type="entry name" value="urea_carbox"/>
    <property type="match status" value="1"/>
</dbReference>
<dbReference type="SMART" id="SM00797">
    <property type="entry name" value="AHS2"/>
    <property type="match status" value="1"/>
</dbReference>
<organism evidence="11 12">
    <name type="scientific">Ruminiclostridium cellobioparum subsp. termitidis CT1112</name>
    <dbReference type="NCBI Taxonomy" id="1195236"/>
    <lineage>
        <taxon>Bacteria</taxon>
        <taxon>Bacillati</taxon>
        <taxon>Bacillota</taxon>
        <taxon>Clostridia</taxon>
        <taxon>Eubacteriales</taxon>
        <taxon>Oscillospiraceae</taxon>
        <taxon>Ruminiclostridium</taxon>
    </lineage>
</organism>
<evidence type="ECO:0000256" key="3">
    <source>
        <dbReference type="ARBA" id="ARBA00022741"/>
    </source>
</evidence>
<evidence type="ECO:0000259" key="10">
    <source>
        <dbReference type="PROSITE" id="PS50979"/>
    </source>
</evidence>
<feature type="domain" description="ATP-grasp" evidence="9">
    <location>
        <begin position="120"/>
        <end position="317"/>
    </location>
</feature>
<dbReference type="Gene3D" id="3.30.1360.40">
    <property type="match status" value="1"/>
</dbReference>
<dbReference type="InterPro" id="IPR003778">
    <property type="entry name" value="CT_A_B"/>
</dbReference>
<dbReference type="PANTHER" id="PTHR18866:SF128">
    <property type="entry name" value="UREA AMIDOLYASE"/>
    <property type="match status" value="1"/>
</dbReference>
<dbReference type="eggNOG" id="COG0439">
    <property type="taxonomic scope" value="Bacteria"/>
</dbReference>
<dbReference type="PATRIC" id="fig|1195236.3.peg.5145"/>
<dbReference type="Gene3D" id="2.40.50.100">
    <property type="match status" value="1"/>
</dbReference>
<dbReference type="Pfam" id="PF00289">
    <property type="entry name" value="Biotin_carb_N"/>
    <property type="match status" value="1"/>
</dbReference>
<dbReference type="GO" id="GO:0016787">
    <property type="term" value="F:hydrolase activity"/>
    <property type="evidence" value="ECO:0007669"/>
    <property type="project" value="UniProtKB-KW"/>
</dbReference>
<keyword evidence="12" id="KW-1185">Reference proteome</keyword>
<evidence type="ECO:0000259" key="9">
    <source>
        <dbReference type="PROSITE" id="PS50975"/>
    </source>
</evidence>
<dbReference type="InterPro" id="IPR000089">
    <property type="entry name" value="Biotin_lipoyl"/>
</dbReference>
<dbReference type="GO" id="GO:0046872">
    <property type="term" value="F:metal ion binding"/>
    <property type="evidence" value="ECO:0007669"/>
    <property type="project" value="InterPro"/>
</dbReference>
<comment type="caution">
    <text evidence="11">The sequence shown here is derived from an EMBL/GenBank/DDBJ whole genome shotgun (WGS) entry which is preliminary data.</text>
</comment>
<dbReference type="InterPro" id="IPR011053">
    <property type="entry name" value="Single_hybrid_motif"/>
</dbReference>
<dbReference type="Gene3D" id="2.40.100.10">
    <property type="entry name" value="Cyclophilin-like"/>
    <property type="match status" value="2"/>
</dbReference>
<dbReference type="PROSITE" id="PS50975">
    <property type="entry name" value="ATP_GRASP"/>
    <property type="match status" value="1"/>
</dbReference>
<comment type="cofactor">
    <cofactor evidence="1">
        <name>biotin</name>
        <dbReference type="ChEBI" id="CHEBI:57586"/>
    </cofactor>
</comment>
<evidence type="ECO:0000313" key="11">
    <source>
        <dbReference type="EMBL" id="EMS69381.1"/>
    </source>
</evidence>
<evidence type="ECO:0000256" key="4">
    <source>
        <dbReference type="ARBA" id="ARBA00022801"/>
    </source>
</evidence>
<dbReference type="SUPFAM" id="SSF51246">
    <property type="entry name" value="Rudiment single hybrid motif"/>
    <property type="match status" value="1"/>
</dbReference>
<dbReference type="SMART" id="SM00796">
    <property type="entry name" value="AHS1"/>
    <property type="match status" value="1"/>
</dbReference>
<gene>
    <name evidence="11" type="ORF">CTER_4952</name>
</gene>
<protein>
    <submittedName>
        <fullName evidence="11">Urea carboxylase</fullName>
        <ecNumber evidence="11">6.3.4.6</ecNumber>
    </submittedName>
</protein>
<dbReference type="SUPFAM" id="SSF51230">
    <property type="entry name" value="Single hybrid motif"/>
    <property type="match status" value="1"/>
</dbReference>
<dbReference type="Pfam" id="PF02626">
    <property type="entry name" value="CT_A_B"/>
    <property type="match status" value="1"/>
</dbReference>
<dbReference type="PANTHER" id="PTHR18866">
    <property type="entry name" value="CARBOXYLASE:PYRUVATE/ACETYL-COA/PROPIONYL-COA CARBOXYLASE"/>
    <property type="match status" value="1"/>
</dbReference>
<dbReference type="GO" id="GO:0005524">
    <property type="term" value="F:ATP binding"/>
    <property type="evidence" value="ECO:0007669"/>
    <property type="project" value="UniProtKB-UniRule"/>
</dbReference>
<evidence type="ECO:0000313" key="12">
    <source>
        <dbReference type="Proteomes" id="UP000014155"/>
    </source>
</evidence>
<evidence type="ECO:0000256" key="7">
    <source>
        <dbReference type="PROSITE-ProRule" id="PRU00409"/>
    </source>
</evidence>